<dbReference type="Pfam" id="PF01380">
    <property type="entry name" value="SIS"/>
    <property type="match status" value="1"/>
</dbReference>
<evidence type="ECO:0000256" key="1">
    <source>
        <dbReference type="ARBA" id="ARBA00023015"/>
    </source>
</evidence>
<dbReference type="PANTHER" id="PTHR30514:SF1">
    <property type="entry name" value="HTH-TYPE TRANSCRIPTIONAL REGULATOR HEXR-RELATED"/>
    <property type="match status" value="1"/>
</dbReference>
<dbReference type="PANTHER" id="PTHR30514">
    <property type="entry name" value="GLUCOKINASE"/>
    <property type="match status" value="1"/>
</dbReference>
<reference evidence="7" key="1">
    <citation type="journal article" date="2013" name="Genome Announc.">
        <title>Whole-Genome Sequencing of Lactobacillus shenzhenensis Strain LY-73T.</title>
        <authorList>
            <person name="Lin Z."/>
            <person name="Liu Z."/>
            <person name="Yang R."/>
            <person name="Zou Y."/>
            <person name="Wan D."/>
            <person name="Chen J."/>
            <person name="Guo M."/>
            <person name="Zhao J."/>
            <person name="Fang C."/>
            <person name="Yang R."/>
            <person name="Liu F."/>
        </authorList>
    </citation>
    <scope>NUCLEOTIDE SEQUENCE [LARGE SCALE GENOMIC DNA]</scope>
    <source>
        <strain evidence="7">LY-73</strain>
    </source>
</reference>
<dbReference type="SUPFAM" id="SSF53697">
    <property type="entry name" value="SIS domain"/>
    <property type="match status" value="1"/>
</dbReference>
<dbReference type="InterPro" id="IPR035472">
    <property type="entry name" value="RpiR-like_SIS"/>
</dbReference>
<evidence type="ECO:0000256" key="2">
    <source>
        <dbReference type="ARBA" id="ARBA00023125"/>
    </source>
</evidence>
<accession>U4TKJ9</accession>
<dbReference type="CDD" id="cd05013">
    <property type="entry name" value="SIS_RpiR"/>
    <property type="match status" value="1"/>
</dbReference>
<keyword evidence="7" id="KW-1185">Reference proteome</keyword>
<evidence type="ECO:0000259" key="4">
    <source>
        <dbReference type="PROSITE" id="PS51071"/>
    </source>
</evidence>
<feature type="domain" description="SIS" evidence="5">
    <location>
        <begin position="122"/>
        <end position="262"/>
    </location>
</feature>
<dbReference type="GO" id="GO:1901135">
    <property type="term" value="P:carbohydrate derivative metabolic process"/>
    <property type="evidence" value="ECO:0007669"/>
    <property type="project" value="InterPro"/>
</dbReference>
<dbReference type="STRING" id="1231336.L248_2755"/>
<dbReference type="InterPro" id="IPR009057">
    <property type="entry name" value="Homeodomain-like_sf"/>
</dbReference>
<keyword evidence="3" id="KW-0804">Transcription</keyword>
<dbReference type="InterPro" id="IPR046348">
    <property type="entry name" value="SIS_dom_sf"/>
</dbReference>
<dbReference type="Pfam" id="PF01418">
    <property type="entry name" value="HTH_6"/>
    <property type="match status" value="1"/>
</dbReference>
<dbReference type="InterPro" id="IPR000281">
    <property type="entry name" value="HTH_RpiR"/>
</dbReference>
<proteinExistence type="predicted"/>
<dbReference type="Gene3D" id="1.10.10.10">
    <property type="entry name" value="Winged helix-like DNA-binding domain superfamily/Winged helix DNA-binding domain"/>
    <property type="match status" value="1"/>
</dbReference>
<dbReference type="GO" id="GO:0097367">
    <property type="term" value="F:carbohydrate derivative binding"/>
    <property type="evidence" value="ECO:0007669"/>
    <property type="project" value="InterPro"/>
</dbReference>
<evidence type="ECO:0000256" key="3">
    <source>
        <dbReference type="ARBA" id="ARBA00023163"/>
    </source>
</evidence>
<dbReference type="eggNOG" id="COG1737">
    <property type="taxonomic scope" value="Bacteria"/>
</dbReference>
<dbReference type="PROSITE" id="PS51464">
    <property type="entry name" value="SIS"/>
    <property type="match status" value="1"/>
</dbReference>
<keyword evidence="1" id="KW-0805">Transcription regulation</keyword>
<dbReference type="InterPro" id="IPR036388">
    <property type="entry name" value="WH-like_DNA-bd_sf"/>
</dbReference>
<dbReference type="EMBL" id="KI271587">
    <property type="protein sequence ID" value="ERL65356.1"/>
    <property type="molecule type" value="Genomic_DNA"/>
</dbReference>
<organism evidence="6 7">
    <name type="scientific">Schleiferilactobacillus shenzhenensis LY-73</name>
    <dbReference type="NCBI Taxonomy" id="1231336"/>
    <lineage>
        <taxon>Bacteria</taxon>
        <taxon>Bacillati</taxon>
        <taxon>Bacillota</taxon>
        <taxon>Bacilli</taxon>
        <taxon>Lactobacillales</taxon>
        <taxon>Lactobacillaceae</taxon>
        <taxon>Schleiferilactobacillus</taxon>
    </lineage>
</organism>
<evidence type="ECO:0008006" key="8">
    <source>
        <dbReference type="Google" id="ProtNLM"/>
    </source>
</evidence>
<dbReference type="AlphaFoldDB" id="U4TKJ9"/>
<dbReference type="RefSeq" id="WP_022529342.1">
    <property type="nucleotide sequence ID" value="NZ_KI271587.1"/>
</dbReference>
<protein>
    <recommendedName>
        <fullName evidence="8">RpiR</fullName>
    </recommendedName>
</protein>
<dbReference type="InterPro" id="IPR001347">
    <property type="entry name" value="SIS_dom"/>
</dbReference>
<dbReference type="OrthoDB" id="3684496at2"/>
<dbReference type="HOGENOM" id="CLU_055769_0_4_9"/>
<keyword evidence="2" id="KW-0238">DNA-binding</keyword>
<sequence>MTQFALQLQTYKPRLRGQEKRLADYLLAHQRAASELSIGQLAAATGVSAATISRFAKALGYDNFQALRLALAQAPAAGDPPLFQEFSPDDDIATQARKIFAANIDALQATSENLDPAALAAAVKMITGARQLGLYGLGASNLVALDGYHKFLRTALPVAYAADFHMQLMSITHLTKRDAAVVISHSGEDRDALALTAIASQHHVPLIVITGAPHSTVAKQAAVVLVAVAEESQYRPEALHALIAEMTLMDTLFMLSALRTGSQTAPLYQEIRAVIDQTREKN</sequence>
<name>U4TKJ9_9LACO</name>
<evidence type="ECO:0000259" key="5">
    <source>
        <dbReference type="PROSITE" id="PS51464"/>
    </source>
</evidence>
<evidence type="ECO:0000313" key="7">
    <source>
        <dbReference type="Proteomes" id="UP000030647"/>
    </source>
</evidence>
<evidence type="ECO:0000313" key="6">
    <source>
        <dbReference type="EMBL" id="ERL65356.1"/>
    </source>
</evidence>
<feature type="domain" description="HTH rpiR-type" evidence="4">
    <location>
        <begin position="2"/>
        <end position="78"/>
    </location>
</feature>
<dbReference type="Gene3D" id="3.40.50.10490">
    <property type="entry name" value="Glucose-6-phosphate isomerase like protein, domain 1"/>
    <property type="match status" value="1"/>
</dbReference>
<gene>
    <name evidence="6" type="ORF">L248_2755</name>
</gene>
<dbReference type="SUPFAM" id="SSF46689">
    <property type="entry name" value="Homeodomain-like"/>
    <property type="match status" value="1"/>
</dbReference>
<dbReference type="InterPro" id="IPR047640">
    <property type="entry name" value="RpiR-like"/>
</dbReference>
<dbReference type="PROSITE" id="PS51071">
    <property type="entry name" value="HTH_RPIR"/>
    <property type="match status" value="1"/>
</dbReference>
<dbReference type="Proteomes" id="UP000030647">
    <property type="component" value="Unassembled WGS sequence"/>
</dbReference>
<dbReference type="GO" id="GO:0003700">
    <property type="term" value="F:DNA-binding transcription factor activity"/>
    <property type="evidence" value="ECO:0007669"/>
    <property type="project" value="InterPro"/>
</dbReference>
<dbReference type="GO" id="GO:0003677">
    <property type="term" value="F:DNA binding"/>
    <property type="evidence" value="ECO:0007669"/>
    <property type="project" value="UniProtKB-KW"/>
</dbReference>